<proteinExistence type="predicted"/>
<accession>A0A183F370</accession>
<accession>A0A3P7WZR7</accession>
<evidence type="ECO:0000256" key="2">
    <source>
        <dbReference type="SAM" id="MobiDB-lite"/>
    </source>
</evidence>
<protein>
    <submittedName>
        <fullName evidence="5">Tektin</fullName>
    </submittedName>
</protein>
<dbReference type="OrthoDB" id="5783899at2759"/>
<keyword evidence="1" id="KW-0175">Coiled coil</keyword>
<dbReference type="Proteomes" id="UP000050761">
    <property type="component" value="Unassembled WGS sequence"/>
</dbReference>
<evidence type="ECO:0000313" key="3">
    <source>
        <dbReference type="EMBL" id="VDO18995.1"/>
    </source>
</evidence>
<feature type="coiled-coil region" evidence="1">
    <location>
        <begin position="38"/>
        <end position="65"/>
    </location>
</feature>
<name>A0A183F370_HELPZ</name>
<dbReference type="AlphaFoldDB" id="A0A183F370"/>
<organism evidence="4 5">
    <name type="scientific">Heligmosomoides polygyrus</name>
    <name type="common">Parasitic roundworm</name>
    <dbReference type="NCBI Taxonomy" id="6339"/>
    <lineage>
        <taxon>Eukaryota</taxon>
        <taxon>Metazoa</taxon>
        <taxon>Ecdysozoa</taxon>
        <taxon>Nematoda</taxon>
        <taxon>Chromadorea</taxon>
        <taxon>Rhabditida</taxon>
        <taxon>Rhabditina</taxon>
        <taxon>Rhabditomorpha</taxon>
        <taxon>Strongyloidea</taxon>
        <taxon>Heligmosomidae</taxon>
        <taxon>Heligmosomoides</taxon>
    </lineage>
</organism>
<dbReference type="EMBL" id="UZAH01000473">
    <property type="protein sequence ID" value="VDO18995.1"/>
    <property type="molecule type" value="Genomic_DNA"/>
</dbReference>
<evidence type="ECO:0000313" key="5">
    <source>
        <dbReference type="WBParaSite" id="HPBE_0000061201-mRNA-1"/>
    </source>
</evidence>
<evidence type="ECO:0000256" key="1">
    <source>
        <dbReference type="SAM" id="Coils"/>
    </source>
</evidence>
<gene>
    <name evidence="3" type="ORF">HPBE_LOCUS613</name>
</gene>
<dbReference type="WBParaSite" id="HPBE_0000061201-mRNA-1">
    <property type="protein sequence ID" value="HPBE_0000061201-mRNA-1"/>
    <property type="gene ID" value="HPBE_0000061201"/>
</dbReference>
<keyword evidence="4" id="KW-1185">Reference proteome</keyword>
<reference evidence="5" key="2">
    <citation type="submission" date="2019-09" db="UniProtKB">
        <authorList>
            <consortium name="WormBaseParasite"/>
        </authorList>
    </citation>
    <scope>IDENTIFICATION</scope>
</reference>
<sequence length="196" mass="23028">MDRRSNHFTGNGRNFNIPPPNVDSSLPVQQLRYMSREDAMLREDLRKTRKKLTEMEQRINDFEGQLRPGGKWPHGGRRPYEAPTNYRSHANADEVTKPDIPTWLAQQRRNCELWNQNFALKECLRNIMLENNILKEMCRQKELNISLLEKKTLELKADLKFHNDVKHDIKLVSNAFNIRPAKEVEMSSYKCTCGQC</sequence>
<feature type="region of interest" description="Disordered" evidence="2">
    <location>
        <begin position="1"/>
        <end position="24"/>
    </location>
</feature>
<reference evidence="3 4" key="1">
    <citation type="submission" date="2018-11" db="EMBL/GenBank/DDBJ databases">
        <authorList>
            <consortium name="Pathogen Informatics"/>
        </authorList>
    </citation>
    <scope>NUCLEOTIDE SEQUENCE [LARGE SCALE GENOMIC DNA]</scope>
</reference>
<evidence type="ECO:0000313" key="4">
    <source>
        <dbReference type="Proteomes" id="UP000050761"/>
    </source>
</evidence>